<gene>
    <name evidence="1" type="ORF">SDC9_191938</name>
</gene>
<evidence type="ECO:0000313" key="1">
    <source>
        <dbReference type="EMBL" id="MPN44373.1"/>
    </source>
</evidence>
<reference evidence="1" key="1">
    <citation type="submission" date="2019-08" db="EMBL/GenBank/DDBJ databases">
        <authorList>
            <person name="Kucharzyk K."/>
            <person name="Murdoch R.W."/>
            <person name="Higgins S."/>
            <person name="Loffler F."/>
        </authorList>
    </citation>
    <scope>NUCLEOTIDE SEQUENCE</scope>
</reference>
<organism evidence="1">
    <name type="scientific">bioreactor metagenome</name>
    <dbReference type="NCBI Taxonomy" id="1076179"/>
    <lineage>
        <taxon>unclassified sequences</taxon>
        <taxon>metagenomes</taxon>
        <taxon>ecological metagenomes</taxon>
    </lineage>
</organism>
<accession>A0A645IAC3</accession>
<comment type="caution">
    <text evidence="1">The sequence shown here is derived from an EMBL/GenBank/DDBJ whole genome shotgun (WGS) entry which is preliminary data.</text>
</comment>
<name>A0A645IAC3_9ZZZZ</name>
<sequence>MGEQRVALELLHHRHDPVMAPDPEVVALGHVVGEDDPGVLPDPAQHGEQDVALQRLGLVDDDEGIVQ</sequence>
<dbReference type="AlphaFoldDB" id="A0A645IAC3"/>
<dbReference type="EMBL" id="VSSQ01103452">
    <property type="protein sequence ID" value="MPN44373.1"/>
    <property type="molecule type" value="Genomic_DNA"/>
</dbReference>
<protein>
    <submittedName>
        <fullName evidence="1">Uncharacterized protein</fullName>
    </submittedName>
</protein>
<proteinExistence type="predicted"/>